<dbReference type="AlphaFoldDB" id="A0A8T1QY16"/>
<feature type="compositionally biased region" description="Gly residues" evidence="1">
    <location>
        <begin position="83"/>
        <end position="106"/>
    </location>
</feature>
<feature type="region of interest" description="Disordered" evidence="1">
    <location>
        <begin position="83"/>
        <end position="121"/>
    </location>
</feature>
<reference evidence="2" key="1">
    <citation type="submission" date="2020-12" db="EMBL/GenBank/DDBJ databases">
        <title>WGS assembly of Carya illinoinensis cv. Pawnee.</title>
        <authorList>
            <person name="Platts A."/>
            <person name="Shu S."/>
            <person name="Wright S."/>
            <person name="Barry K."/>
            <person name="Edger P."/>
            <person name="Pires J.C."/>
            <person name="Schmutz J."/>
        </authorList>
    </citation>
    <scope>NUCLEOTIDE SEQUENCE</scope>
    <source>
        <tissue evidence="2">Leaf</tissue>
    </source>
</reference>
<dbReference type="Proteomes" id="UP000811609">
    <property type="component" value="Chromosome 3"/>
</dbReference>
<name>A0A8T1QY16_CARIL</name>
<feature type="compositionally biased region" description="Basic and acidic residues" evidence="1">
    <location>
        <begin position="107"/>
        <end position="121"/>
    </location>
</feature>
<evidence type="ECO:0000313" key="3">
    <source>
        <dbReference type="Proteomes" id="UP000811609"/>
    </source>
</evidence>
<proteinExistence type="predicted"/>
<keyword evidence="3" id="KW-1185">Reference proteome</keyword>
<organism evidence="2 3">
    <name type="scientific">Carya illinoinensis</name>
    <name type="common">Pecan</name>
    <dbReference type="NCBI Taxonomy" id="32201"/>
    <lineage>
        <taxon>Eukaryota</taxon>
        <taxon>Viridiplantae</taxon>
        <taxon>Streptophyta</taxon>
        <taxon>Embryophyta</taxon>
        <taxon>Tracheophyta</taxon>
        <taxon>Spermatophyta</taxon>
        <taxon>Magnoliopsida</taxon>
        <taxon>eudicotyledons</taxon>
        <taxon>Gunneridae</taxon>
        <taxon>Pentapetalae</taxon>
        <taxon>rosids</taxon>
        <taxon>fabids</taxon>
        <taxon>Fagales</taxon>
        <taxon>Juglandaceae</taxon>
        <taxon>Carya</taxon>
    </lineage>
</organism>
<gene>
    <name evidence="2" type="ORF">CIPAW_03G033900</name>
</gene>
<evidence type="ECO:0000256" key="1">
    <source>
        <dbReference type="SAM" id="MobiDB-lite"/>
    </source>
</evidence>
<evidence type="ECO:0000313" key="2">
    <source>
        <dbReference type="EMBL" id="KAG6659426.1"/>
    </source>
</evidence>
<sequence>MVLRYCRASTWLGNRVFRRGPAPIDCEPNPALRYSIGQGDKYFPGRSFIIGSGIEARVWAWSFFGDAEAAELVGNALDGGLGEGISVGGGGGGPDEETGGSGGWGDEGFRKQRREEDDGET</sequence>
<dbReference type="EMBL" id="CM031811">
    <property type="protein sequence ID" value="KAG6659426.1"/>
    <property type="molecule type" value="Genomic_DNA"/>
</dbReference>
<comment type="caution">
    <text evidence="2">The sequence shown here is derived from an EMBL/GenBank/DDBJ whole genome shotgun (WGS) entry which is preliminary data.</text>
</comment>
<protein>
    <submittedName>
        <fullName evidence="2">Uncharacterized protein</fullName>
    </submittedName>
</protein>
<accession>A0A8T1QY16</accession>